<evidence type="ECO:0000256" key="5">
    <source>
        <dbReference type="ARBA" id="ARBA00023004"/>
    </source>
</evidence>
<feature type="domain" description="Cytochrome c" evidence="8">
    <location>
        <begin position="96"/>
        <end position="182"/>
    </location>
</feature>
<gene>
    <name evidence="9" type="ORF">IRZ65_24145</name>
</gene>
<evidence type="ECO:0000256" key="7">
    <source>
        <dbReference type="SAM" id="Phobius"/>
    </source>
</evidence>
<comment type="caution">
    <text evidence="9">The sequence shown here is derived from an EMBL/GenBank/DDBJ whole genome shotgun (WGS) entry which is preliminary data.</text>
</comment>
<evidence type="ECO:0000256" key="3">
    <source>
        <dbReference type="ARBA" id="ARBA00022723"/>
    </source>
</evidence>
<keyword evidence="3 6" id="KW-0479">Metal-binding</keyword>
<dbReference type="Pfam" id="PF00034">
    <property type="entry name" value="Cytochrom_C"/>
    <property type="match status" value="2"/>
</dbReference>
<keyword evidence="7" id="KW-0472">Membrane</keyword>
<keyword evidence="5 6" id="KW-0408">Iron</keyword>
<evidence type="ECO:0000256" key="4">
    <source>
        <dbReference type="ARBA" id="ARBA00022982"/>
    </source>
</evidence>
<protein>
    <submittedName>
        <fullName evidence="9">C-type cytochrome</fullName>
    </submittedName>
</protein>
<feature type="domain" description="Cytochrome c" evidence="8">
    <location>
        <begin position="190"/>
        <end position="289"/>
    </location>
</feature>
<dbReference type="InterPro" id="IPR036909">
    <property type="entry name" value="Cyt_c-like_dom_sf"/>
</dbReference>
<evidence type="ECO:0000313" key="9">
    <source>
        <dbReference type="EMBL" id="MBF8643747.1"/>
    </source>
</evidence>
<keyword evidence="7" id="KW-1133">Transmembrane helix</keyword>
<sequence>MFRLARHLLHLIVSPVLNGGRYLIAGSWRRGLVLLGTLIAASVIGGLLYAWLGLASVSARSGHWPITQWFLHMAMRNAVDTQSVNVKPPLSLNDPKLILKGAGHYETGCSPCHASPGKEQSLIVKQMTPKPPILAPRIKEWKPEELFWIVKNGIKFSAMPAWPAPERDDEIWAVVAFLQRLPELSSERYNQLAVGPGSLRQSKQTGQLNALAEPLGPALANCARCHGTNGQGRGDSAIPRLAGQREQYLLASLQAYAKGKRKSGIMQPVAAGLDDQTMRDLARHYATLTRSEDASPVIQSSEAIRRGESIALHGVPRQGVPACGHCHGPKQAKRNPFYPELSGQYAEYLNLQLELFKSQKRGGTEYVTLMHSAVRRLTPEQMSNLSAYYASLKTER</sequence>
<keyword evidence="1" id="KW-0813">Transport</keyword>
<feature type="transmembrane region" description="Helical" evidence="7">
    <location>
        <begin position="31"/>
        <end position="52"/>
    </location>
</feature>
<keyword evidence="4" id="KW-0249">Electron transport</keyword>
<keyword evidence="10" id="KW-1185">Reference proteome</keyword>
<dbReference type="RefSeq" id="WP_196122392.1">
    <property type="nucleotide sequence ID" value="NZ_JADMCD010000022.1"/>
</dbReference>
<organism evidence="9 10">
    <name type="scientific">Pseudomonas luteola</name>
    <dbReference type="NCBI Taxonomy" id="47886"/>
    <lineage>
        <taxon>Bacteria</taxon>
        <taxon>Pseudomonadati</taxon>
        <taxon>Pseudomonadota</taxon>
        <taxon>Gammaproteobacteria</taxon>
        <taxon>Pseudomonadales</taxon>
        <taxon>Pseudomonadaceae</taxon>
        <taxon>Pseudomonas</taxon>
    </lineage>
</organism>
<evidence type="ECO:0000256" key="6">
    <source>
        <dbReference type="PROSITE-ProRule" id="PRU00433"/>
    </source>
</evidence>
<dbReference type="PROSITE" id="PS51007">
    <property type="entry name" value="CYTC"/>
    <property type="match status" value="3"/>
</dbReference>
<dbReference type="EMBL" id="JADMCD010000022">
    <property type="protein sequence ID" value="MBF8643747.1"/>
    <property type="molecule type" value="Genomic_DNA"/>
</dbReference>
<evidence type="ECO:0000259" key="8">
    <source>
        <dbReference type="PROSITE" id="PS51007"/>
    </source>
</evidence>
<accession>A0ABS0FTV1</accession>
<evidence type="ECO:0000256" key="2">
    <source>
        <dbReference type="ARBA" id="ARBA00022617"/>
    </source>
</evidence>
<dbReference type="PANTHER" id="PTHR33751">
    <property type="entry name" value="CBB3-TYPE CYTOCHROME C OXIDASE SUBUNIT FIXP"/>
    <property type="match status" value="1"/>
</dbReference>
<dbReference type="InterPro" id="IPR050597">
    <property type="entry name" value="Cytochrome_c_Oxidase_Subunit"/>
</dbReference>
<dbReference type="InterPro" id="IPR009056">
    <property type="entry name" value="Cyt_c-like_dom"/>
</dbReference>
<keyword evidence="7" id="KW-0812">Transmembrane</keyword>
<dbReference type="SUPFAM" id="SSF46626">
    <property type="entry name" value="Cytochrome c"/>
    <property type="match status" value="3"/>
</dbReference>
<dbReference type="Gene3D" id="1.10.760.10">
    <property type="entry name" value="Cytochrome c-like domain"/>
    <property type="match status" value="3"/>
</dbReference>
<proteinExistence type="predicted"/>
<name>A0ABS0FTV1_PSELU</name>
<feature type="domain" description="Cytochrome c" evidence="8">
    <location>
        <begin position="302"/>
        <end position="393"/>
    </location>
</feature>
<dbReference type="PANTHER" id="PTHR33751:SF9">
    <property type="entry name" value="CYTOCHROME C4"/>
    <property type="match status" value="1"/>
</dbReference>
<evidence type="ECO:0000256" key="1">
    <source>
        <dbReference type="ARBA" id="ARBA00022448"/>
    </source>
</evidence>
<reference evidence="9 10" key="1">
    <citation type="submission" date="2020-10" db="EMBL/GenBank/DDBJ databases">
        <title>Genome sequences of Pseudomonas isolates.</title>
        <authorList>
            <person name="Wessels L."/>
            <person name="Reich F."/>
            <person name="Hammerl J."/>
        </authorList>
    </citation>
    <scope>NUCLEOTIDE SEQUENCE [LARGE SCALE GENOMIC DNA]</scope>
    <source>
        <strain evidence="9 10">20-MO00624-0</strain>
    </source>
</reference>
<dbReference type="Proteomes" id="UP000626180">
    <property type="component" value="Unassembled WGS sequence"/>
</dbReference>
<evidence type="ECO:0000313" key="10">
    <source>
        <dbReference type="Proteomes" id="UP000626180"/>
    </source>
</evidence>
<keyword evidence="2 6" id="KW-0349">Heme</keyword>
<dbReference type="Pfam" id="PF13442">
    <property type="entry name" value="Cytochrome_CBB3"/>
    <property type="match status" value="1"/>
</dbReference>